<dbReference type="EMBL" id="AATT01000299">
    <property type="protein sequence ID" value="OAJ32783.1"/>
    <property type="molecule type" value="Genomic_DNA"/>
</dbReference>
<dbReference type="AlphaFoldDB" id="A0A177VY80"/>
<evidence type="ECO:0000313" key="3">
    <source>
        <dbReference type="EMBL" id="OAJ32783.1"/>
    </source>
</evidence>
<feature type="chain" id="PRO_5008077167" evidence="2">
    <location>
        <begin position="21"/>
        <end position="260"/>
    </location>
</feature>
<feature type="compositionally biased region" description="Low complexity" evidence="1">
    <location>
        <begin position="207"/>
        <end position="246"/>
    </location>
</feature>
<feature type="signal peptide" evidence="2">
    <location>
        <begin position="1"/>
        <end position="20"/>
    </location>
</feature>
<protein>
    <submittedName>
        <fullName evidence="3">Uncharacterized protein</fullName>
    </submittedName>
</protein>
<gene>
    <name evidence="3" type="ORF">BDEG_28663</name>
</gene>
<dbReference type="VEuPathDB" id="FungiDB:BDEG_28663"/>
<proteinExistence type="predicted"/>
<dbReference type="Proteomes" id="UP000077115">
    <property type="component" value="Unassembled WGS sequence"/>
</dbReference>
<reference evidence="3 4" key="1">
    <citation type="submission" date="2006-10" db="EMBL/GenBank/DDBJ databases">
        <title>The Genome Sequence of Batrachochytrium dendrobatidis JEL423.</title>
        <authorList>
            <consortium name="The Broad Institute Genome Sequencing Platform"/>
            <person name="Birren B."/>
            <person name="Lander E."/>
            <person name="Galagan J."/>
            <person name="Cuomo C."/>
            <person name="Devon K."/>
            <person name="Jaffe D."/>
            <person name="Butler J."/>
            <person name="Alvarez P."/>
            <person name="Gnerre S."/>
            <person name="Grabherr M."/>
            <person name="Kleber M."/>
            <person name="Mauceli E."/>
            <person name="Brockman W."/>
            <person name="Young S."/>
            <person name="LaButti K."/>
            <person name="Sykes S."/>
            <person name="DeCaprio D."/>
            <person name="Crawford M."/>
            <person name="Koehrsen M."/>
            <person name="Engels R."/>
            <person name="Montgomery P."/>
            <person name="Pearson M."/>
            <person name="Howarth C."/>
            <person name="Larson L."/>
            <person name="White J."/>
            <person name="O'Leary S."/>
            <person name="Kodira C."/>
            <person name="Zeng Q."/>
            <person name="Yandava C."/>
            <person name="Alvarado L."/>
            <person name="Longcore J."/>
            <person name="James T."/>
        </authorList>
    </citation>
    <scope>NUCLEOTIDE SEQUENCE [LARGE SCALE GENOMIC DNA]</scope>
    <source>
        <strain evidence="3 4">JEL423</strain>
    </source>
</reference>
<name>A0A177VY80_BATDL</name>
<organism evidence="3 4">
    <name type="scientific">Batrachochytrium dendrobatidis (strain JEL423)</name>
    <dbReference type="NCBI Taxonomy" id="403673"/>
    <lineage>
        <taxon>Eukaryota</taxon>
        <taxon>Fungi</taxon>
        <taxon>Fungi incertae sedis</taxon>
        <taxon>Chytridiomycota</taxon>
        <taxon>Chytridiomycota incertae sedis</taxon>
        <taxon>Chytridiomycetes</taxon>
        <taxon>Rhizophydiales</taxon>
        <taxon>Rhizophydiales incertae sedis</taxon>
        <taxon>Batrachochytrium</taxon>
    </lineage>
</organism>
<evidence type="ECO:0000256" key="2">
    <source>
        <dbReference type="SAM" id="SignalP"/>
    </source>
</evidence>
<keyword evidence="2" id="KW-0732">Signal</keyword>
<accession>A0A177VY80</accession>
<feature type="compositionally biased region" description="Polar residues" evidence="1">
    <location>
        <begin position="247"/>
        <end position="260"/>
    </location>
</feature>
<dbReference type="PROSITE" id="PS51257">
    <property type="entry name" value="PROKAR_LIPOPROTEIN"/>
    <property type="match status" value="1"/>
</dbReference>
<evidence type="ECO:0000256" key="1">
    <source>
        <dbReference type="SAM" id="MobiDB-lite"/>
    </source>
</evidence>
<evidence type="ECO:0000313" key="4">
    <source>
        <dbReference type="Proteomes" id="UP000077115"/>
    </source>
</evidence>
<comment type="caution">
    <text evidence="3">The sequence shown here is derived from an EMBL/GenBank/DDBJ whole genome shotgun (WGS) entry which is preliminary data.</text>
</comment>
<reference evidence="3 4" key="2">
    <citation type="submission" date="2016-05" db="EMBL/GenBank/DDBJ databases">
        <title>Lineage-specific infection strategies underlie the spectrum of fungal disease in amphibians.</title>
        <authorList>
            <person name="Cuomo C.A."/>
            <person name="Farrer R.A."/>
            <person name="James T."/>
            <person name="Longcore J."/>
            <person name="Birren B."/>
        </authorList>
    </citation>
    <scope>NUCLEOTIDE SEQUENCE [LARGE SCALE GENOMIC DNA]</scope>
    <source>
        <strain evidence="3 4">JEL423</strain>
    </source>
</reference>
<sequence>MKLTVAVLTSLLVACSVTTANPILPSATTSTESSSLPAPNGNGIGLQGLDSLPAEVESLLEKYSKKRGRYSIQLELCKSIESQFTEHQGLVTLLEKEVGKLRTVLQSGDGDLRRGRNGKMEGLKADLENLYSKYSKIEKQEQDCDLDIIILENELNFLKVDLVKLVFGVPYNAKLLDEQFWEILAHSTVDAYLETCDGEQSSGCKKSSAQAPSDQQESQAPQPSPEASPETSSETSSPEASPESSSMGQTLSTIGTYNKI</sequence>
<feature type="region of interest" description="Disordered" evidence="1">
    <location>
        <begin position="201"/>
        <end position="260"/>
    </location>
</feature>